<protein>
    <submittedName>
        <fullName evidence="1">DUF1015 family protein</fullName>
    </submittedName>
</protein>
<name>A0A9X2JE62_9SPHI</name>
<evidence type="ECO:0000313" key="1">
    <source>
        <dbReference type="EMBL" id="MCO4294399.1"/>
    </source>
</evidence>
<dbReference type="PANTHER" id="PTHR36454:SF1">
    <property type="entry name" value="DUF1015 DOMAIN-CONTAINING PROTEIN"/>
    <property type="match status" value="1"/>
</dbReference>
<sequence>MSVIKPFKGLKPTTSFIKKVVLNHLDNPFSQQNPQWLSNNPESFLHLLDPEIDVQKHESRFGNIIVKLKHFLQNHILERDHNASFYIYRVILNNESATGIWTCTLLDDYLNGTIKKHEYTQPEKEHQLYQFIQETGLDCIPVLITYEPNKAISSFIKDVTSNLPSLSFIDDTNRKHDLWVIDQPENINFLKQQFKGLASVYIADGHHRAAAFSAYGLNRRKHNQRHNGSEEYNFCSSIYFAADELKIYSYSRLIKADLETHQVLDYIQKNFRLETVMVDCYYPKGKGEYGLWADGKWFKFNIPVKENDVDPVKKLDVSSLQDLFLSPVFGINDPRNDNRLGFAPGTHSCSVLMNKIKKEGYNYAITMFPVSVEELMSVADSGGIMPPKSTWFEPKMPLGLVTHFID</sequence>
<comment type="caution">
    <text evidence="1">The sequence shown here is derived from an EMBL/GenBank/DDBJ whole genome shotgun (WGS) entry which is preliminary data.</text>
</comment>
<dbReference type="AlphaFoldDB" id="A0A9X2JE62"/>
<dbReference type="PANTHER" id="PTHR36454">
    <property type="entry name" value="LMO2823 PROTEIN"/>
    <property type="match status" value="1"/>
</dbReference>
<dbReference type="Proteomes" id="UP001155182">
    <property type="component" value="Unassembled WGS sequence"/>
</dbReference>
<keyword evidence="2" id="KW-1185">Reference proteome</keyword>
<organism evidence="1 2">
    <name type="scientific">Solitalea agri</name>
    <dbReference type="NCBI Taxonomy" id="2953739"/>
    <lineage>
        <taxon>Bacteria</taxon>
        <taxon>Pseudomonadati</taxon>
        <taxon>Bacteroidota</taxon>
        <taxon>Sphingobacteriia</taxon>
        <taxon>Sphingobacteriales</taxon>
        <taxon>Sphingobacteriaceae</taxon>
        <taxon>Solitalea</taxon>
    </lineage>
</organism>
<gene>
    <name evidence="1" type="ORF">NF867_16175</name>
</gene>
<proteinExistence type="predicted"/>
<evidence type="ECO:0000313" key="2">
    <source>
        <dbReference type="Proteomes" id="UP001155182"/>
    </source>
</evidence>
<dbReference type="Pfam" id="PF06245">
    <property type="entry name" value="DUF1015"/>
    <property type="match status" value="1"/>
</dbReference>
<dbReference type="RefSeq" id="WP_252589434.1">
    <property type="nucleotide sequence ID" value="NZ_JAMWYS010000058.1"/>
</dbReference>
<dbReference type="InterPro" id="IPR008323">
    <property type="entry name" value="UCP033563"/>
</dbReference>
<dbReference type="PIRSF" id="PIRSF033563">
    <property type="entry name" value="UCP033563"/>
    <property type="match status" value="1"/>
</dbReference>
<accession>A0A9X2JE62</accession>
<reference evidence="1" key="1">
    <citation type="submission" date="2022-06" db="EMBL/GenBank/DDBJ databases">
        <title>Solitalea sp. MAHUQ-68 isolated from rhizospheric soil.</title>
        <authorList>
            <person name="Huq M.A."/>
        </authorList>
    </citation>
    <scope>NUCLEOTIDE SEQUENCE</scope>
    <source>
        <strain evidence="1">MAHUQ-68</strain>
    </source>
</reference>
<dbReference type="EMBL" id="JAMWYS010000058">
    <property type="protein sequence ID" value="MCO4294399.1"/>
    <property type="molecule type" value="Genomic_DNA"/>
</dbReference>